<keyword evidence="2" id="KW-1185">Reference proteome</keyword>
<sequence length="228" mass="25639">MVTAWFTLLASRNDPLFEPVAASYACRFIETRLNFLCGGEQWILLPLVETRSHVLLVEFRPFFSQIDLINRGFVRTQQSPVPFSSRSTLLVLVVQRKNECRCVEDVRSDLVDVSGIGPPYFGDYQPNVREPKLGHGKDNRVEHLVKEWEGRLKDTHGSCSPNFDVSDVVDFEGILESAHCLDEIVPRLPILVGGEAEDFIADKEVMNQGFGIERNDIGSNPFVCEGLA</sequence>
<proteinExistence type="predicted"/>
<evidence type="ECO:0000313" key="2">
    <source>
        <dbReference type="Proteomes" id="UP000607653"/>
    </source>
</evidence>
<protein>
    <submittedName>
        <fullName evidence="1">Uncharacterized protein</fullName>
    </submittedName>
</protein>
<dbReference type="EMBL" id="DUZY01000004">
    <property type="protein sequence ID" value="DAD35262.1"/>
    <property type="molecule type" value="Genomic_DNA"/>
</dbReference>
<name>A0A822YRJ3_NELNU</name>
<organism evidence="1 2">
    <name type="scientific">Nelumbo nucifera</name>
    <name type="common">Sacred lotus</name>
    <dbReference type="NCBI Taxonomy" id="4432"/>
    <lineage>
        <taxon>Eukaryota</taxon>
        <taxon>Viridiplantae</taxon>
        <taxon>Streptophyta</taxon>
        <taxon>Embryophyta</taxon>
        <taxon>Tracheophyta</taxon>
        <taxon>Spermatophyta</taxon>
        <taxon>Magnoliopsida</taxon>
        <taxon>Proteales</taxon>
        <taxon>Nelumbonaceae</taxon>
        <taxon>Nelumbo</taxon>
    </lineage>
</organism>
<dbReference type="AlphaFoldDB" id="A0A822YRJ3"/>
<reference evidence="1 2" key="1">
    <citation type="journal article" date="2020" name="Mol. Biol. Evol.">
        <title>Distinct Expression and Methylation Patterns for Genes with Different Fates following a Single Whole-Genome Duplication in Flowering Plants.</title>
        <authorList>
            <person name="Shi T."/>
            <person name="Rahmani R.S."/>
            <person name="Gugger P.F."/>
            <person name="Wang M."/>
            <person name="Li H."/>
            <person name="Zhang Y."/>
            <person name="Li Z."/>
            <person name="Wang Q."/>
            <person name="Van de Peer Y."/>
            <person name="Marchal K."/>
            <person name="Chen J."/>
        </authorList>
    </citation>
    <scope>NUCLEOTIDE SEQUENCE [LARGE SCALE GENOMIC DNA]</scope>
    <source>
        <tissue evidence="1">Leaf</tissue>
    </source>
</reference>
<dbReference type="Proteomes" id="UP000607653">
    <property type="component" value="Unassembled WGS sequence"/>
</dbReference>
<gene>
    <name evidence="1" type="ORF">HUJ06_005903</name>
</gene>
<accession>A0A822YRJ3</accession>
<evidence type="ECO:0000313" key="1">
    <source>
        <dbReference type="EMBL" id="DAD35262.1"/>
    </source>
</evidence>
<comment type="caution">
    <text evidence="1">The sequence shown here is derived from an EMBL/GenBank/DDBJ whole genome shotgun (WGS) entry which is preliminary data.</text>
</comment>